<name>A0A3S5CJE2_9PLAT</name>
<protein>
    <submittedName>
        <fullName evidence="2">Uncharacterized protein</fullName>
    </submittedName>
</protein>
<comment type="caution">
    <text evidence="2">The sequence shown here is derived from an EMBL/GenBank/DDBJ whole genome shotgun (WGS) entry which is preliminary data.</text>
</comment>
<dbReference type="Proteomes" id="UP000784294">
    <property type="component" value="Unassembled WGS sequence"/>
</dbReference>
<evidence type="ECO:0000256" key="1">
    <source>
        <dbReference type="SAM" id="SignalP"/>
    </source>
</evidence>
<keyword evidence="3" id="KW-1185">Reference proteome</keyword>
<evidence type="ECO:0000313" key="2">
    <source>
        <dbReference type="EMBL" id="VEL13114.1"/>
    </source>
</evidence>
<proteinExistence type="predicted"/>
<dbReference type="AlphaFoldDB" id="A0A3S5CJE2"/>
<keyword evidence="1" id="KW-0732">Signal</keyword>
<reference evidence="2" key="1">
    <citation type="submission" date="2018-11" db="EMBL/GenBank/DDBJ databases">
        <authorList>
            <consortium name="Pathogen Informatics"/>
        </authorList>
    </citation>
    <scope>NUCLEOTIDE SEQUENCE</scope>
</reference>
<accession>A0A3S5CJE2</accession>
<dbReference type="EMBL" id="CAAALY010016809">
    <property type="protein sequence ID" value="VEL13114.1"/>
    <property type="molecule type" value="Genomic_DNA"/>
</dbReference>
<feature type="chain" id="PRO_5018659388" evidence="1">
    <location>
        <begin position="24"/>
        <end position="166"/>
    </location>
</feature>
<gene>
    <name evidence="2" type="ORF">PXEA_LOCUS6554</name>
</gene>
<feature type="signal peptide" evidence="1">
    <location>
        <begin position="1"/>
        <end position="23"/>
    </location>
</feature>
<evidence type="ECO:0000313" key="3">
    <source>
        <dbReference type="Proteomes" id="UP000784294"/>
    </source>
</evidence>
<sequence>MCWFRLVFKVCPCLLNRVRLNLAVKTCPKDPSLTDALADDPKRPTLRAALPVIHPSRKKPSLPPVQPFFPIFHHFSPLFHVTLFKPTSDKIVSFAQLPCFTVAMTSTARVKPTLCSTSLSFQQHQFISDDVHQGSISITMATSTNSAPASSVNTTGRNVVTLSPQL</sequence>
<organism evidence="2 3">
    <name type="scientific">Protopolystoma xenopodis</name>
    <dbReference type="NCBI Taxonomy" id="117903"/>
    <lineage>
        <taxon>Eukaryota</taxon>
        <taxon>Metazoa</taxon>
        <taxon>Spiralia</taxon>
        <taxon>Lophotrochozoa</taxon>
        <taxon>Platyhelminthes</taxon>
        <taxon>Monogenea</taxon>
        <taxon>Polyopisthocotylea</taxon>
        <taxon>Polystomatidea</taxon>
        <taxon>Polystomatidae</taxon>
        <taxon>Protopolystoma</taxon>
    </lineage>
</organism>